<keyword evidence="5" id="KW-1185">Reference proteome</keyword>
<dbReference type="GO" id="GO:0008270">
    <property type="term" value="F:zinc ion binding"/>
    <property type="evidence" value="ECO:0007669"/>
    <property type="project" value="UniProtKB-KW"/>
</dbReference>
<evidence type="ECO:0000313" key="5">
    <source>
        <dbReference type="Proteomes" id="UP000288716"/>
    </source>
</evidence>
<dbReference type="EMBL" id="NCKV01049842">
    <property type="protein sequence ID" value="RWS10031.1"/>
    <property type="molecule type" value="Genomic_DNA"/>
</dbReference>
<feature type="compositionally biased region" description="Polar residues" evidence="2">
    <location>
        <begin position="76"/>
        <end position="105"/>
    </location>
</feature>
<protein>
    <recommendedName>
        <fullName evidence="3">CCHC-type domain-containing protein</fullName>
    </recommendedName>
</protein>
<dbReference type="Pfam" id="PF00098">
    <property type="entry name" value="zf-CCHC"/>
    <property type="match status" value="1"/>
</dbReference>
<keyword evidence="1" id="KW-0862">Zinc</keyword>
<evidence type="ECO:0000256" key="2">
    <source>
        <dbReference type="SAM" id="MobiDB-lite"/>
    </source>
</evidence>
<dbReference type="InterPro" id="IPR036875">
    <property type="entry name" value="Znf_CCHC_sf"/>
</dbReference>
<dbReference type="Proteomes" id="UP000288716">
    <property type="component" value="Unassembled WGS sequence"/>
</dbReference>
<dbReference type="SUPFAM" id="SSF57756">
    <property type="entry name" value="Retrovirus zinc finger-like domains"/>
    <property type="match status" value="1"/>
</dbReference>
<feature type="domain" description="CCHC-type" evidence="3">
    <location>
        <begin position="109"/>
        <end position="124"/>
    </location>
</feature>
<gene>
    <name evidence="4" type="ORF">B4U80_14718</name>
</gene>
<name>A0A443R427_9ACAR</name>
<dbReference type="PROSITE" id="PS50158">
    <property type="entry name" value="ZF_CCHC"/>
    <property type="match status" value="1"/>
</dbReference>
<proteinExistence type="predicted"/>
<sequence length="195" mass="22375">MSFDSMDDFLDKVAKQARVASKHFFESRKEERSTKVFNIERQQKPSYAKVASSPPSGHKFVNEKKSFTKSERSPHQSRTFVQRSRNNSRNSDTGSNTSGHSNTNKRTFKCYNCNKVGHISRDCRAPRKQFNSNGSQNNIQKFMEEQRSFNKKMLEFITNSNVTNPSNDSKKRVNVTSGCEVCVVDERDVDTTIPE</sequence>
<accession>A0A443R427</accession>
<dbReference type="SMART" id="SM00343">
    <property type="entry name" value="ZnF_C2HC"/>
    <property type="match status" value="1"/>
</dbReference>
<reference evidence="4 5" key="1">
    <citation type="journal article" date="2018" name="Gigascience">
        <title>Genomes of trombidid mites reveal novel predicted allergens and laterally-transferred genes associated with secondary metabolism.</title>
        <authorList>
            <person name="Dong X."/>
            <person name="Chaisiri K."/>
            <person name="Xia D."/>
            <person name="Armstrong S.D."/>
            <person name="Fang Y."/>
            <person name="Donnelly M.J."/>
            <person name="Kadowaki T."/>
            <person name="McGarry J.W."/>
            <person name="Darby A.C."/>
            <person name="Makepeace B.L."/>
        </authorList>
    </citation>
    <scope>NUCLEOTIDE SEQUENCE [LARGE SCALE GENOMIC DNA]</scope>
    <source>
        <strain evidence="4">UoL-UT</strain>
    </source>
</reference>
<dbReference type="GO" id="GO:0003676">
    <property type="term" value="F:nucleic acid binding"/>
    <property type="evidence" value="ECO:0007669"/>
    <property type="project" value="InterPro"/>
</dbReference>
<comment type="caution">
    <text evidence="4">The sequence shown here is derived from an EMBL/GenBank/DDBJ whole genome shotgun (WGS) entry which is preliminary data.</text>
</comment>
<evidence type="ECO:0000259" key="3">
    <source>
        <dbReference type="PROSITE" id="PS50158"/>
    </source>
</evidence>
<dbReference type="Gene3D" id="4.10.60.10">
    <property type="entry name" value="Zinc finger, CCHC-type"/>
    <property type="match status" value="1"/>
</dbReference>
<dbReference type="OrthoDB" id="427960at2759"/>
<feature type="region of interest" description="Disordered" evidence="2">
    <location>
        <begin position="21"/>
        <end position="107"/>
    </location>
</feature>
<feature type="compositionally biased region" description="Basic and acidic residues" evidence="2">
    <location>
        <begin position="60"/>
        <end position="74"/>
    </location>
</feature>
<feature type="non-terminal residue" evidence="4">
    <location>
        <position position="195"/>
    </location>
</feature>
<feature type="compositionally biased region" description="Basic and acidic residues" evidence="2">
    <location>
        <begin position="23"/>
        <end position="34"/>
    </location>
</feature>
<evidence type="ECO:0000256" key="1">
    <source>
        <dbReference type="PROSITE-ProRule" id="PRU00047"/>
    </source>
</evidence>
<keyword evidence="1" id="KW-0863">Zinc-finger</keyword>
<keyword evidence="1" id="KW-0479">Metal-binding</keyword>
<organism evidence="4 5">
    <name type="scientific">Leptotrombidium deliense</name>
    <dbReference type="NCBI Taxonomy" id="299467"/>
    <lineage>
        <taxon>Eukaryota</taxon>
        <taxon>Metazoa</taxon>
        <taxon>Ecdysozoa</taxon>
        <taxon>Arthropoda</taxon>
        <taxon>Chelicerata</taxon>
        <taxon>Arachnida</taxon>
        <taxon>Acari</taxon>
        <taxon>Acariformes</taxon>
        <taxon>Trombidiformes</taxon>
        <taxon>Prostigmata</taxon>
        <taxon>Anystina</taxon>
        <taxon>Parasitengona</taxon>
        <taxon>Trombiculoidea</taxon>
        <taxon>Trombiculidae</taxon>
        <taxon>Leptotrombidium</taxon>
    </lineage>
</organism>
<dbReference type="AlphaFoldDB" id="A0A443R427"/>
<evidence type="ECO:0000313" key="4">
    <source>
        <dbReference type="EMBL" id="RWS10031.1"/>
    </source>
</evidence>
<dbReference type="VEuPathDB" id="VectorBase:LDEU014091"/>
<dbReference type="InterPro" id="IPR001878">
    <property type="entry name" value="Znf_CCHC"/>
</dbReference>